<dbReference type="Pfam" id="PF05962">
    <property type="entry name" value="HutD"/>
    <property type="match status" value="1"/>
</dbReference>
<dbReference type="PANTHER" id="PTHR37943">
    <property type="entry name" value="PROTEIN VES"/>
    <property type="match status" value="1"/>
</dbReference>
<accession>A0A2A4Z201</accession>
<protein>
    <recommendedName>
        <fullName evidence="2">HutD-family protein</fullName>
    </recommendedName>
</protein>
<dbReference type="InterPro" id="IPR014710">
    <property type="entry name" value="RmlC-like_jellyroll"/>
</dbReference>
<proteinExistence type="predicted"/>
<evidence type="ECO:0008006" key="2">
    <source>
        <dbReference type="Google" id="ProtNLM"/>
    </source>
</evidence>
<dbReference type="SUPFAM" id="SSF51182">
    <property type="entry name" value="RmlC-like cupins"/>
    <property type="match status" value="1"/>
</dbReference>
<comment type="caution">
    <text evidence="1">The sequence shown here is derived from an EMBL/GenBank/DDBJ whole genome shotgun (WGS) entry which is preliminary data.</text>
</comment>
<organism evidence="1">
    <name type="scientific">OCS116 cluster bacterium</name>
    <dbReference type="NCBI Taxonomy" id="2030921"/>
    <lineage>
        <taxon>Bacteria</taxon>
        <taxon>Pseudomonadati</taxon>
        <taxon>Pseudomonadota</taxon>
        <taxon>Alphaproteobacteria</taxon>
        <taxon>OCS116 cluster</taxon>
    </lineage>
</organism>
<evidence type="ECO:0000313" key="1">
    <source>
        <dbReference type="EMBL" id="PCJ00598.1"/>
    </source>
</evidence>
<dbReference type="CDD" id="cd20293">
    <property type="entry name" value="cupin_HutD_N"/>
    <property type="match status" value="1"/>
</dbReference>
<reference evidence="1" key="2">
    <citation type="journal article" date="2018" name="ISME J.">
        <title>A dynamic microbial community with high functional redundancy inhabits the cold, oxic subseafloor aquifer.</title>
        <authorList>
            <person name="Tully B.J."/>
            <person name="Wheat C.G."/>
            <person name="Glazer B.T."/>
            <person name="Huber J.A."/>
        </authorList>
    </citation>
    <scope>NUCLEOTIDE SEQUENCE</scope>
    <source>
        <strain evidence="1">NORP83</strain>
    </source>
</reference>
<dbReference type="InterPro" id="IPR010282">
    <property type="entry name" value="Uncharacterised_HutD/Ves"/>
</dbReference>
<name>A0A2A4Z201_9PROT</name>
<sequence length="174" mass="19434">MHKNHRFNLDTLKAETWKNGKGVTRQIANSMPNEAYWRFSIADVSVDGDFSVFPELARILTVVAGKGMLLSMSDKDVAANYAKPIHFAGNIPVYGKLLDGAVQNFNLIYDANKIEALVRVGGVENSRLPHDENTIMTMAYCLATHQGIINPTQEIRSNNSQSSFVLSFQLKFKR</sequence>
<dbReference type="EMBL" id="NVUS01000011">
    <property type="protein sequence ID" value="PCJ00598.1"/>
    <property type="molecule type" value="Genomic_DNA"/>
</dbReference>
<dbReference type="AlphaFoldDB" id="A0A2A4Z201"/>
<reference key="1">
    <citation type="submission" date="2017-08" db="EMBL/GenBank/DDBJ databases">
        <title>A dynamic microbial community with high functional redundancy inhabits the cold, oxic subseafloor aquifer.</title>
        <authorList>
            <person name="Tully B.J."/>
            <person name="Wheat C.G."/>
            <person name="Glazer B.T."/>
            <person name="Huber J.A."/>
        </authorList>
    </citation>
    <scope>NUCLEOTIDE SEQUENCE [LARGE SCALE GENOMIC DNA]</scope>
</reference>
<dbReference type="InterPro" id="IPR011051">
    <property type="entry name" value="RmlC_Cupin_sf"/>
</dbReference>
<gene>
    <name evidence="1" type="ORF">COB13_09855</name>
</gene>
<dbReference type="Gene3D" id="2.60.120.10">
    <property type="entry name" value="Jelly Rolls"/>
    <property type="match status" value="1"/>
</dbReference>
<dbReference type="PANTHER" id="PTHR37943:SF1">
    <property type="entry name" value="PROTEIN VES"/>
    <property type="match status" value="1"/>
</dbReference>